<sequence>MSEKVEIAKPPPVVAEVVNQDAISSKENSPHPVRPKKALQSTPLLFLHTVGSIALALVLVYAVDGYNAGDDSTPRYVDGKLLLRSSDVTTLVSAALVLIKFFTTSWAAIATWRGLTSKQVSFMTRYKLLPWMRLPFGRPRGRRSWAVALSLLCSFPQPFIAPLLSGAVNWNPSFAAGPQTAAVSVNWTNPTASGSYWDQYTKFDYPIKRTDVLREALGYANIAWSDTTTVSANGTSLRGNGCRHVVNFDGLPENSTLTNFVVPCIKVQNIAWAMSAAEVPNAVFAQATTNGWQLSVLNDSLVRYTNPGHAVLFDVNNLWYNKDIWTTSLPTANKVTGANSLTLIIANQYSDCQNLTANQFGNVNSFPQFKTSWALGSCYLFANVTIEAGVTTSKLSKYVSPRVIEDQTPLDDTTIDPNTWSQEAVWLLPDMMTSLSQMNSTLLPTWNNLDLYVESLIRQSYLGAWDSFHNNWDTDGTISLAIPQQARVRAEVSHARVYSWLAISLLETVSGIFLVYLLLNPGLLQEPDLPGEIISEQIRDAKASGKKIMDSLSDLSFF</sequence>
<dbReference type="OrthoDB" id="5378430at2759"/>
<dbReference type="AlphaFoldDB" id="B8M5B8"/>
<evidence type="ECO:0000313" key="2">
    <source>
        <dbReference type="EMBL" id="EED19724.1"/>
    </source>
</evidence>
<protein>
    <submittedName>
        <fullName evidence="2">Uncharacterized protein</fullName>
    </submittedName>
</protein>
<reference evidence="3" key="1">
    <citation type="journal article" date="2015" name="Genome Announc.">
        <title>Genome sequence of the AIDS-associated pathogen Penicillium marneffei (ATCC18224) and its near taxonomic relative Talaromyces stipitatus (ATCC10500).</title>
        <authorList>
            <person name="Nierman W.C."/>
            <person name="Fedorova-Abrams N.D."/>
            <person name="Andrianopoulos A."/>
        </authorList>
    </citation>
    <scope>NUCLEOTIDE SEQUENCE [LARGE SCALE GENOMIC DNA]</scope>
    <source>
        <strain evidence="3">ATCC 10500 / CBS 375.48 / QM 6759 / NRRL 1006</strain>
    </source>
</reference>
<keyword evidence="3" id="KW-1185">Reference proteome</keyword>
<dbReference type="PhylomeDB" id="B8M5B8"/>
<dbReference type="Proteomes" id="UP000001745">
    <property type="component" value="Unassembled WGS sequence"/>
</dbReference>
<dbReference type="EMBL" id="EQ962654">
    <property type="protein sequence ID" value="EED19724.1"/>
    <property type="molecule type" value="Genomic_DNA"/>
</dbReference>
<evidence type="ECO:0000256" key="1">
    <source>
        <dbReference type="SAM" id="Phobius"/>
    </source>
</evidence>
<dbReference type="RefSeq" id="XP_002480158.1">
    <property type="nucleotide sequence ID" value="XM_002480113.1"/>
</dbReference>
<organism evidence="2 3">
    <name type="scientific">Talaromyces stipitatus (strain ATCC 10500 / CBS 375.48 / QM 6759 / NRRL 1006)</name>
    <name type="common">Penicillium stipitatum</name>
    <dbReference type="NCBI Taxonomy" id="441959"/>
    <lineage>
        <taxon>Eukaryota</taxon>
        <taxon>Fungi</taxon>
        <taxon>Dikarya</taxon>
        <taxon>Ascomycota</taxon>
        <taxon>Pezizomycotina</taxon>
        <taxon>Eurotiomycetes</taxon>
        <taxon>Eurotiomycetidae</taxon>
        <taxon>Eurotiales</taxon>
        <taxon>Trichocomaceae</taxon>
        <taxon>Talaromyces</taxon>
        <taxon>Talaromyces sect. Talaromyces</taxon>
    </lineage>
</organism>
<keyword evidence="1" id="KW-1133">Transmembrane helix</keyword>
<feature type="transmembrane region" description="Helical" evidence="1">
    <location>
        <begin position="497"/>
        <end position="519"/>
    </location>
</feature>
<dbReference type="HOGENOM" id="CLU_027225_0_0_1"/>
<dbReference type="OMA" id="NIAWAMS"/>
<name>B8M5B8_TALSN</name>
<dbReference type="GeneID" id="8106562"/>
<proteinExistence type="predicted"/>
<dbReference type="InParanoid" id="B8M5B8"/>
<keyword evidence="1" id="KW-0812">Transmembrane</keyword>
<accession>B8M5B8</accession>
<gene>
    <name evidence="2" type="ORF">TSTA_029950</name>
</gene>
<evidence type="ECO:0000313" key="3">
    <source>
        <dbReference type="Proteomes" id="UP000001745"/>
    </source>
</evidence>
<dbReference type="eggNOG" id="ENOG502SRV6">
    <property type="taxonomic scope" value="Eukaryota"/>
</dbReference>
<feature type="transmembrane region" description="Helical" evidence="1">
    <location>
        <begin position="44"/>
        <end position="63"/>
    </location>
</feature>
<dbReference type="VEuPathDB" id="FungiDB:TSTA_029950"/>
<dbReference type="STRING" id="441959.B8M5B8"/>
<feature type="transmembrane region" description="Helical" evidence="1">
    <location>
        <begin position="91"/>
        <end position="115"/>
    </location>
</feature>
<keyword evidence="1" id="KW-0472">Membrane</keyword>